<reference evidence="1" key="1">
    <citation type="submission" date="2019-08" db="EMBL/GenBank/DDBJ databases">
        <authorList>
            <person name="Kucharzyk K."/>
            <person name="Murdoch R.W."/>
            <person name="Higgins S."/>
            <person name="Loffler F."/>
        </authorList>
    </citation>
    <scope>NUCLEOTIDE SEQUENCE</scope>
</reference>
<accession>A0A645ELE0</accession>
<organism evidence="1">
    <name type="scientific">bioreactor metagenome</name>
    <dbReference type="NCBI Taxonomy" id="1076179"/>
    <lineage>
        <taxon>unclassified sequences</taxon>
        <taxon>metagenomes</taxon>
        <taxon>ecological metagenomes</taxon>
    </lineage>
</organism>
<proteinExistence type="predicted"/>
<dbReference type="EMBL" id="VSSQ01048052">
    <property type="protein sequence ID" value="MPN02092.1"/>
    <property type="molecule type" value="Genomic_DNA"/>
</dbReference>
<protein>
    <submittedName>
        <fullName evidence="1">Uncharacterized protein</fullName>
    </submittedName>
</protein>
<dbReference type="AlphaFoldDB" id="A0A645ELE0"/>
<name>A0A645ELE0_9ZZZZ</name>
<sequence length="118" mass="13274">MENIIVILGTGVDLRDALNDFPQRYAAPKVPHCDILTLNLDLDFLSKPHDELIDCIIDDLFYENVTAIIIVSPVTNPPDVHAGTQPDVLQRRQGLDLALVVNVLIRFRHIPKRQIMGI</sequence>
<gene>
    <name evidence="1" type="ORF">SDC9_149305</name>
</gene>
<comment type="caution">
    <text evidence="1">The sequence shown here is derived from an EMBL/GenBank/DDBJ whole genome shotgun (WGS) entry which is preliminary data.</text>
</comment>
<evidence type="ECO:0000313" key="1">
    <source>
        <dbReference type="EMBL" id="MPN02092.1"/>
    </source>
</evidence>